<keyword evidence="3" id="KW-1185">Reference proteome</keyword>
<sequence>MDNSQVAGTDKNVNTSRPSIYLGQPYHQSQSIFFRLPLEIRLMVYRELVRDCEALHHVRPGHDNTFTALPCLAGDINSSNQYHNSDVCAQLADGGEEQQAGTSKSLGLPRCFYACRSMLIETEGLGYASLSFGAEESVLKFLDRAPYSVLCSLNTIRLTLPRHSYACWCKYKSANANFKHLVASLVDLPKKVRLLMWSDATTCWALDEKDAAALKPFLTTGLEQFQFDIRTRKLSDSGVPIYYWETLERQTEVEVSNHDDRHGAFKNWKVVDKGEITMQHYWRGS</sequence>
<dbReference type="InterPro" id="IPR056632">
    <property type="entry name" value="DUF7730"/>
</dbReference>
<dbReference type="Pfam" id="PF24864">
    <property type="entry name" value="DUF7730"/>
    <property type="match status" value="1"/>
</dbReference>
<protein>
    <recommendedName>
        <fullName evidence="1">DUF7730 domain-containing protein</fullName>
    </recommendedName>
</protein>
<accession>A0A9P8UIG6</accession>
<name>A0A9P8UIG6_9PEZI</name>
<dbReference type="GeneID" id="70136337"/>
<evidence type="ECO:0000259" key="1">
    <source>
        <dbReference type="Pfam" id="PF24864"/>
    </source>
</evidence>
<evidence type="ECO:0000313" key="3">
    <source>
        <dbReference type="Proteomes" id="UP000758603"/>
    </source>
</evidence>
<dbReference type="OrthoDB" id="4757095at2759"/>
<proteinExistence type="predicted"/>
<dbReference type="AlphaFoldDB" id="A0A9P8UIG6"/>
<dbReference type="Proteomes" id="UP000758603">
    <property type="component" value="Unassembled WGS sequence"/>
</dbReference>
<dbReference type="EMBL" id="JAGPXC010000005">
    <property type="protein sequence ID" value="KAH6652825.1"/>
    <property type="molecule type" value="Genomic_DNA"/>
</dbReference>
<feature type="domain" description="DUF7730" evidence="1">
    <location>
        <begin position="27"/>
        <end position="178"/>
    </location>
</feature>
<organism evidence="2 3">
    <name type="scientific">Truncatella angustata</name>
    <dbReference type="NCBI Taxonomy" id="152316"/>
    <lineage>
        <taxon>Eukaryota</taxon>
        <taxon>Fungi</taxon>
        <taxon>Dikarya</taxon>
        <taxon>Ascomycota</taxon>
        <taxon>Pezizomycotina</taxon>
        <taxon>Sordariomycetes</taxon>
        <taxon>Xylariomycetidae</taxon>
        <taxon>Amphisphaeriales</taxon>
        <taxon>Sporocadaceae</taxon>
        <taxon>Truncatella</taxon>
    </lineage>
</organism>
<gene>
    <name evidence="2" type="ORF">BKA67DRAFT_659496</name>
</gene>
<dbReference type="RefSeq" id="XP_045957102.1">
    <property type="nucleotide sequence ID" value="XM_046107446.1"/>
</dbReference>
<evidence type="ECO:0000313" key="2">
    <source>
        <dbReference type="EMBL" id="KAH6652825.1"/>
    </source>
</evidence>
<reference evidence="2" key="1">
    <citation type="journal article" date="2021" name="Nat. Commun.">
        <title>Genetic determinants of endophytism in the Arabidopsis root mycobiome.</title>
        <authorList>
            <person name="Mesny F."/>
            <person name="Miyauchi S."/>
            <person name="Thiergart T."/>
            <person name="Pickel B."/>
            <person name="Atanasova L."/>
            <person name="Karlsson M."/>
            <person name="Huettel B."/>
            <person name="Barry K.W."/>
            <person name="Haridas S."/>
            <person name="Chen C."/>
            <person name="Bauer D."/>
            <person name="Andreopoulos W."/>
            <person name="Pangilinan J."/>
            <person name="LaButti K."/>
            <person name="Riley R."/>
            <person name="Lipzen A."/>
            <person name="Clum A."/>
            <person name="Drula E."/>
            <person name="Henrissat B."/>
            <person name="Kohler A."/>
            <person name="Grigoriev I.V."/>
            <person name="Martin F.M."/>
            <person name="Hacquard S."/>
        </authorList>
    </citation>
    <scope>NUCLEOTIDE SEQUENCE</scope>
    <source>
        <strain evidence="2">MPI-SDFR-AT-0073</strain>
    </source>
</reference>
<comment type="caution">
    <text evidence="2">The sequence shown here is derived from an EMBL/GenBank/DDBJ whole genome shotgun (WGS) entry which is preliminary data.</text>
</comment>